<dbReference type="Pfam" id="PF13561">
    <property type="entry name" value="adh_short_C2"/>
    <property type="match status" value="1"/>
</dbReference>
<dbReference type="AlphaFoldDB" id="A0AA36LZE3"/>
<dbReference type="InterPro" id="IPR002347">
    <property type="entry name" value="SDR_fam"/>
</dbReference>
<accession>A0AA36LZE3</accession>
<keyword evidence="2" id="KW-1185">Reference proteome</keyword>
<proteinExistence type="predicted"/>
<dbReference type="InterPro" id="IPR036291">
    <property type="entry name" value="NAD(P)-bd_dom_sf"/>
</dbReference>
<dbReference type="PANTHER" id="PTHR44115">
    <property type="entry name" value="PROTEIN CBG09704"/>
    <property type="match status" value="1"/>
</dbReference>
<organism evidence="1 2">
    <name type="scientific">Cylicocyclus nassatus</name>
    <name type="common">Nematode worm</name>
    <dbReference type="NCBI Taxonomy" id="53992"/>
    <lineage>
        <taxon>Eukaryota</taxon>
        <taxon>Metazoa</taxon>
        <taxon>Ecdysozoa</taxon>
        <taxon>Nematoda</taxon>
        <taxon>Chromadorea</taxon>
        <taxon>Rhabditida</taxon>
        <taxon>Rhabditina</taxon>
        <taxon>Rhabditomorpha</taxon>
        <taxon>Strongyloidea</taxon>
        <taxon>Strongylidae</taxon>
        <taxon>Cylicocyclus</taxon>
    </lineage>
</organism>
<dbReference type="Proteomes" id="UP001176961">
    <property type="component" value="Unassembled WGS sequence"/>
</dbReference>
<protein>
    <submittedName>
        <fullName evidence="1">Uncharacterized protein</fullName>
    </submittedName>
</protein>
<dbReference type="PANTHER" id="PTHR44115:SF4">
    <property type="entry name" value="OXIDOREDUCTASE"/>
    <property type="match status" value="1"/>
</dbReference>
<sequence>MTSPSTMRIPMSLLRTAAQVRLTRQISNSSVFKVTSVTHSMGQFDERAVIITGSSSGIGRATAQLFAREGASVTLCGRNETSLQESKRLVLAENGNNEAKVVLVKGDLREEDVMKKTIDETVEKFGRLDVLINNAGGVATGSPLVGSEIDGDLGRFDYAWEINTKSILRLCQLALPHLEKAKGEIVNVSSIAGLNNGSGSLSPFYSIAKAAQDQLTRNLALHYITKGVRVNSVNPGAVATSILQKQGFTDEMVKKCEDAMVAEFRLVPCQRIGQPEDIAEAILFLADRKRSSYIVGHQLVVDGGSSLHFPLSAEGPQILASVLPGSNPHK</sequence>
<dbReference type="SUPFAM" id="SSF51735">
    <property type="entry name" value="NAD(P)-binding Rossmann-fold domains"/>
    <property type="match status" value="1"/>
</dbReference>
<reference evidence="1" key="1">
    <citation type="submission" date="2023-07" db="EMBL/GenBank/DDBJ databases">
        <authorList>
            <consortium name="CYATHOMIX"/>
        </authorList>
    </citation>
    <scope>NUCLEOTIDE SEQUENCE</scope>
    <source>
        <strain evidence="1">N/A</strain>
    </source>
</reference>
<dbReference type="EMBL" id="CATQJL010000112">
    <property type="protein sequence ID" value="CAJ0594140.1"/>
    <property type="molecule type" value="Genomic_DNA"/>
</dbReference>
<evidence type="ECO:0000313" key="1">
    <source>
        <dbReference type="EMBL" id="CAJ0594140.1"/>
    </source>
</evidence>
<dbReference type="PRINTS" id="PR00080">
    <property type="entry name" value="SDRFAMILY"/>
</dbReference>
<evidence type="ECO:0000313" key="2">
    <source>
        <dbReference type="Proteomes" id="UP001176961"/>
    </source>
</evidence>
<comment type="caution">
    <text evidence="1">The sequence shown here is derived from an EMBL/GenBank/DDBJ whole genome shotgun (WGS) entry which is preliminary data.</text>
</comment>
<gene>
    <name evidence="1" type="ORF">CYNAS_LOCUS6123</name>
</gene>
<dbReference type="Gene3D" id="3.40.50.720">
    <property type="entry name" value="NAD(P)-binding Rossmann-like Domain"/>
    <property type="match status" value="1"/>
</dbReference>
<dbReference type="PRINTS" id="PR00081">
    <property type="entry name" value="GDHRDH"/>
</dbReference>
<name>A0AA36LZE3_CYLNA</name>
<dbReference type="FunFam" id="3.40.50.720:FF:000084">
    <property type="entry name" value="Short-chain dehydrogenase reductase"/>
    <property type="match status" value="1"/>
</dbReference>